<protein>
    <submittedName>
        <fullName evidence="3">Zn-binding Pro-Ala-Ala-Arg (PAAR) domain-containing protein, incolved in TypeVI secretion</fullName>
    </submittedName>
</protein>
<dbReference type="CDD" id="cd14743">
    <property type="entry name" value="PAAR_CT_1"/>
    <property type="match status" value="1"/>
</dbReference>
<evidence type="ECO:0000259" key="2">
    <source>
        <dbReference type="Pfam" id="PF09994"/>
    </source>
</evidence>
<feature type="domain" description="T6SS Phospholipase effector Tle1-like catalytic" evidence="2">
    <location>
        <begin position="352"/>
        <end position="450"/>
    </location>
</feature>
<reference evidence="3 4" key="1">
    <citation type="submission" date="2017-01" db="EMBL/GenBank/DDBJ databases">
        <authorList>
            <person name="Mah S.A."/>
            <person name="Swanson W.J."/>
            <person name="Moy G.W."/>
            <person name="Vacquier V.D."/>
        </authorList>
    </citation>
    <scope>NUCLEOTIDE SEQUENCE [LARGE SCALE GENOMIC DNA]</scope>
    <source>
        <strain evidence="3 4">ATCC 29606</strain>
    </source>
</reference>
<dbReference type="AlphaFoldDB" id="A0A1N6ZER6"/>
<evidence type="ECO:0000313" key="4">
    <source>
        <dbReference type="Proteomes" id="UP000186079"/>
    </source>
</evidence>
<accession>A0A1N6ZER6</accession>
<feature type="compositionally biased region" description="Acidic residues" evidence="1">
    <location>
        <begin position="139"/>
        <end position="152"/>
    </location>
</feature>
<gene>
    <name evidence="3" type="ORF">SAMN05421672_1182</name>
</gene>
<dbReference type="RefSeq" id="WP_039562713.1">
    <property type="nucleotide sequence ID" value="NZ_FTMC01000018.1"/>
</dbReference>
<organism evidence="3 4">
    <name type="scientific">Pseudomonas flexibilis</name>
    <dbReference type="NCBI Taxonomy" id="706570"/>
    <lineage>
        <taxon>Bacteria</taxon>
        <taxon>Pseudomonadati</taxon>
        <taxon>Pseudomonadota</taxon>
        <taxon>Gammaproteobacteria</taxon>
        <taxon>Pseudomonadales</taxon>
        <taxon>Pseudomonadaceae</taxon>
        <taxon>Pseudomonas</taxon>
    </lineage>
</organism>
<dbReference type="Gene3D" id="2.60.200.60">
    <property type="match status" value="1"/>
</dbReference>
<evidence type="ECO:0000256" key="1">
    <source>
        <dbReference type="SAM" id="MobiDB-lite"/>
    </source>
</evidence>
<evidence type="ECO:0000313" key="3">
    <source>
        <dbReference type="EMBL" id="SIR25251.1"/>
    </source>
</evidence>
<dbReference type="Pfam" id="PF05488">
    <property type="entry name" value="PAAR_motif"/>
    <property type="match status" value="1"/>
</dbReference>
<feature type="compositionally biased region" description="Low complexity" evidence="1">
    <location>
        <begin position="95"/>
        <end position="121"/>
    </location>
</feature>
<dbReference type="Proteomes" id="UP000186079">
    <property type="component" value="Unassembled WGS sequence"/>
</dbReference>
<dbReference type="Pfam" id="PF09994">
    <property type="entry name" value="T6SS_Tle1-like_cat"/>
    <property type="match status" value="1"/>
</dbReference>
<feature type="region of interest" description="Disordered" evidence="1">
    <location>
        <begin position="1"/>
        <end position="28"/>
    </location>
</feature>
<name>A0A1N6ZER6_9PSED</name>
<dbReference type="EMBL" id="FTMC01000018">
    <property type="protein sequence ID" value="SIR25251.1"/>
    <property type="molecule type" value="Genomic_DNA"/>
</dbReference>
<dbReference type="PANTHER" id="PTHR33840:SF1">
    <property type="entry name" value="TLE1 PHOSPHOLIPASE DOMAIN-CONTAINING PROTEIN"/>
    <property type="match status" value="1"/>
</dbReference>
<dbReference type="InterPro" id="IPR008727">
    <property type="entry name" value="PAAR_motif"/>
</dbReference>
<dbReference type="PANTHER" id="PTHR33840">
    <property type="match status" value="1"/>
</dbReference>
<proteinExistence type="predicted"/>
<sequence>MSGKPAARQGDATLCPLPGHGNSPIATGSPDVLIDGLPAARMGDTTACGAALNGNVIPNLLINGQPAVVLGSLGSHGNVVVGGSGTVIIGNSAAGASSSVSTSSTSDASAGAAATSTPAATQALRTAESRLASSQSESFDQDAALEEAPFEEEEEEEELIAESRQAITLRVGFFFDGTGDNADNIARGNQCRASQLGLDSQDAQNLLDHCLPHQMDPMSSYGRERTNIAKLFDFYMDDSARLLEKHERKAMLRVYIEGVGTEAGQPDKIFPDMALGRGRNGVLEKFEYSITQLSELIDVFAKTNPQCSVSKIEIDIFGFSRGAAASRHFVNDLRRGRSSQLAQTLRGEESLAMDFDWRFGHGVRVNLIGLFDTVAAIGTFSDGWDVHDDRNGDIRLHLAPDSAPTVIHLVAGDEYRHNYSLNSTRPGFKDIVIPGAHGDIGGSYPAVAEEHLFLTRPFIDIVDERLRKEESLAWRRAEQALAEWRQRGLLDPWQPEGRLYIDCWEVLSNLREARPSKAVYAQIKLERRVRGEYGRITLRLMHALARDAGAPFKALEEHDPQNAIPASLTLISDKLLAYARGQSALNLSPEEITLLKAHYLHQSAHWNIYPGESGAMTAHFVNRPAKDNKRAIHANKAEGVFQP</sequence>
<feature type="region of interest" description="Disordered" evidence="1">
    <location>
        <begin position="95"/>
        <end position="152"/>
    </location>
</feature>
<dbReference type="InterPro" id="IPR018712">
    <property type="entry name" value="Tle1-like_cat"/>
</dbReference>